<dbReference type="Pfam" id="PF03466">
    <property type="entry name" value="LysR_substrate"/>
    <property type="match status" value="1"/>
</dbReference>
<dbReference type="SUPFAM" id="SSF46785">
    <property type="entry name" value="Winged helix' DNA-binding domain"/>
    <property type="match status" value="1"/>
</dbReference>
<feature type="domain" description="HTH lysR-type" evidence="5">
    <location>
        <begin position="1"/>
        <end position="58"/>
    </location>
</feature>
<dbReference type="PANTHER" id="PTHR30346">
    <property type="entry name" value="TRANSCRIPTIONAL DUAL REGULATOR HCAR-RELATED"/>
    <property type="match status" value="1"/>
</dbReference>
<comment type="similarity">
    <text evidence="1">Belongs to the LysR transcriptional regulatory family.</text>
</comment>
<dbReference type="SUPFAM" id="SSF53850">
    <property type="entry name" value="Periplasmic binding protein-like II"/>
    <property type="match status" value="1"/>
</dbReference>
<dbReference type="CDD" id="cd05466">
    <property type="entry name" value="PBP2_LTTR_substrate"/>
    <property type="match status" value="1"/>
</dbReference>
<dbReference type="PROSITE" id="PS50931">
    <property type="entry name" value="HTH_LYSR"/>
    <property type="match status" value="1"/>
</dbReference>
<dbReference type="Pfam" id="PF00126">
    <property type="entry name" value="HTH_1"/>
    <property type="match status" value="1"/>
</dbReference>
<evidence type="ECO:0000259" key="5">
    <source>
        <dbReference type="PROSITE" id="PS50931"/>
    </source>
</evidence>
<dbReference type="Proteomes" id="UP000053681">
    <property type="component" value="Unassembled WGS sequence"/>
</dbReference>
<dbReference type="FunFam" id="1.10.10.10:FF:000001">
    <property type="entry name" value="LysR family transcriptional regulator"/>
    <property type="match status" value="1"/>
</dbReference>
<reference evidence="6 7" key="1">
    <citation type="submission" date="2015-11" db="EMBL/GenBank/DDBJ databases">
        <title>Bacillus caseinolyticus sp nov.</title>
        <authorList>
            <person name="Dastager S.G."/>
            <person name="Mawlankar R."/>
        </authorList>
    </citation>
    <scope>NUCLEOTIDE SEQUENCE [LARGE SCALE GENOMIC DNA]</scope>
    <source>
        <strain evidence="6 7">SGD-V-76</strain>
    </source>
</reference>
<proteinExistence type="inferred from homology"/>
<dbReference type="GO" id="GO:0003700">
    <property type="term" value="F:DNA-binding transcription factor activity"/>
    <property type="evidence" value="ECO:0007669"/>
    <property type="project" value="InterPro"/>
</dbReference>
<dbReference type="GO" id="GO:0032993">
    <property type="term" value="C:protein-DNA complex"/>
    <property type="evidence" value="ECO:0007669"/>
    <property type="project" value="TreeGrafter"/>
</dbReference>
<evidence type="ECO:0000313" key="6">
    <source>
        <dbReference type="EMBL" id="KSU87220.1"/>
    </source>
</evidence>
<evidence type="ECO:0000256" key="1">
    <source>
        <dbReference type="ARBA" id="ARBA00009437"/>
    </source>
</evidence>
<dbReference type="Gene3D" id="1.10.10.10">
    <property type="entry name" value="Winged helix-like DNA-binding domain superfamily/Winged helix DNA-binding domain"/>
    <property type="match status" value="1"/>
</dbReference>
<evidence type="ECO:0000256" key="3">
    <source>
        <dbReference type="ARBA" id="ARBA00023125"/>
    </source>
</evidence>
<protein>
    <recommendedName>
        <fullName evidence="5">HTH lysR-type domain-containing protein</fullName>
    </recommendedName>
</protein>
<dbReference type="Gene3D" id="3.40.190.290">
    <property type="match status" value="1"/>
</dbReference>
<comment type="caution">
    <text evidence="6">The sequence shown here is derived from an EMBL/GenBank/DDBJ whole genome shotgun (WGS) entry which is preliminary data.</text>
</comment>
<dbReference type="PANTHER" id="PTHR30346:SF28">
    <property type="entry name" value="HTH-TYPE TRANSCRIPTIONAL REGULATOR CYNR"/>
    <property type="match status" value="1"/>
</dbReference>
<keyword evidence="3" id="KW-0238">DNA-binding</keyword>
<evidence type="ECO:0000256" key="2">
    <source>
        <dbReference type="ARBA" id="ARBA00023015"/>
    </source>
</evidence>
<accession>A0A0V8JJI9</accession>
<keyword evidence="7" id="KW-1185">Reference proteome</keyword>
<keyword evidence="4" id="KW-0804">Transcription</keyword>
<keyword evidence="2" id="KW-0805">Transcription regulation</keyword>
<dbReference type="PRINTS" id="PR00039">
    <property type="entry name" value="HTHLYSR"/>
</dbReference>
<name>A0A0V8JJI9_9BACI</name>
<dbReference type="InterPro" id="IPR036388">
    <property type="entry name" value="WH-like_DNA-bd_sf"/>
</dbReference>
<evidence type="ECO:0000313" key="7">
    <source>
        <dbReference type="Proteomes" id="UP000053681"/>
    </source>
</evidence>
<dbReference type="InterPro" id="IPR005119">
    <property type="entry name" value="LysR_subst-bd"/>
</dbReference>
<dbReference type="InterPro" id="IPR036390">
    <property type="entry name" value="WH_DNA-bd_sf"/>
</dbReference>
<evidence type="ECO:0000256" key="4">
    <source>
        <dbReference type="ARBA" id="ARBA00023163"/>
    </source>
</evidence>
<organism evidence="6 7">
    <name type="scientific">Priestia veravalensis</name>
    <dbReference type="NCBI Taxonomy" id="1414648"/>
    <lineage>
        <taxon>Bacteria</taxon>
        <taxon>Bacillati</taxon>
        <taxon>Bacillota</taxon>
        <taxon>Bacilli</taxon>
        <taxon>Bacillales</taxon>
        <taxon>Bacillaceae</taxon>
        <taxon>Priestia</taxon>
    </lineage>
</organism>
<gene>
    <name evidence="6" type="ORF">AS180_14385</name>
</gene>
<dbReference type="RefSeq" id="WP_062686980.1">
    <property type="nucleotide sequence ID" value="NZ_KQ758665.1"/>
</dbReference>
<dbReference type="AlphaFoldDB" id="A0A0V8JJI9"/>
<sequence length="296" mass="33616">MEIRLFQYVIEIYKMKSFTKAAANLHIAQPSLSKQISKLEDELGILLFNRYSTGIEITEKGKLFAVRAQAILRMHDNLQKELEDSKNIKENSITIGVTPITGGHVLPPLLKQFMHQYQTVKVKFLEDSSENILKLLVNAKVDFALLSLPIKDERLKYEPFLTEALYLAVPKNSPNWLPPLSNHLTDYENCPFILLKSGFDFRSKVLSLCANHQFQPAVAYETSSIETAQALVLNSLGVTIVPEMVIKHDNPSTIRYIKLEHATRTLVFAHVKDFYLSQASKNFINMAKSTEVSTFN</sequence>
<dbReference type="GO" id="GO:0003677">
    <property type="term" value="F:DNA binding"/>
    <property type="evidence" value="ECO:0007669"/>
    <property type="project" value="UniProtKB-KW"/>
</dbReference>
<dbReference type="InterPro" id="IPR000847">
    <property type="entry name" value="LysR_HTH_N"/>
</dbReference>
<dbReference type="EMBL" id="LNQP01000050">
    <property type="protein sequence ID" value="KSU87220.1"/>
    <property type="molecule type" value="Genomic_DNA"/>
</dbReference>